<protein>
    <submittedName>
        <fullName evidence="6">TetR/AcrR family transcriptional regulator</fullName>
    </submittedName>
</protein>
<dbReference type="EMBL" id="CP089982">
    <property type="protein sequence ID" value="WXA91107.1"/>
    <property type="molecule type" value="Genomic_DNA"/>
</dbReference>
<gene>
    <name evidence="6" type="ORF">LZC95_32215</name>
</gene>
<dbReference type="InterPro" id="IPR009057">
    <property type="entry name" value="Homeodomain-like_sf"/>
</dbReference>
<feature type="domain" description="HTH tetR-type" evidence="5">
    <location>
        <begin position="3"/>
        <end position="63"/>
    </location>
</feature>
<keyword evidence="7" id="KW-1185">Reference proteome</keyword>
<evidence type="ECO:0000256" key="2">
    <source>
        <dbReference type="ARBA" id="ARBA00023125"/>
    </source>
</evidence>
<dbReference type="Pfam" id="PF16925">
    <property type="entry name" value="TetR_C_13"/>
    <property type="match status" value="1"/>
</dbReference>
<dbReference type="PANTHER" id="PTHR47506:SF1">
    <property type="entry name" value="HTH-TYPE TRANSCRIPTIONAL REGULATOR YJDC"/>
    <property type="match status" value="1"/>
</dbReference>
<proteinExistence type="predicted"/>
<accession>A0ABZ2JXM3</accession>
<dbReference type="SUPFAM" id="SSF46689">
    <property type="entry name" value="Homeodomain-like"/>
    <property type="match status" value="1"/>
</dbReference>
<dbReference type="Gene3D" id="1.10.357.10">
    <property type="entry name" value="Tetracycline Repressor, domain 2"/>
    <property type="match status" value="1"/>
</dbReference>
<evidence type="ECO:0000313" key="6">
    <source>
        <dbReference type="EMBL" id="WXA91107.1"/>
    </source>
</evidence>
<evidence type="ECO:0000259" key="5">
    <source>
        <dbReference type="PROSITE" id="PS50977"/>
    </source>
</evidence>
<reference evidence="6 7" key="1">
    <citation type="submission" date="2021-12" db="EMBL/GenBank/DDBJ databases">
        <title>Discovery of the Pendulisporaceae a myxobacterial family with distinct sporulation behavior and unique specialized metabolism.</title>
        <authorList>
            <person name="Garcia R."/>
            <person name="Popoff A."/>
            <person name="Bader C.D."/>
            <person name="Loehr J."/>
            <person name="Walesch S."/>
            <person name="Walt C."/>
            <person name="Boldt J."/>
            <person name="Bunk B."/>
            <person name="Haeckl F.J.F.P.J."/>
            <person name="Gunesch A.P."/>
            <person name="Birkelbach J."/>
            <person name="Nuebel U."/>
            <person name="Pietschmann T."/>
            <person name="Bach T."/>
            <person name="Mueller R."/>
        </authorList>
    </citation>
    <scope>NUCLEOTIDE SEQUENCE [LARGE SCALE GENOMIC DNA]</scope>
    <source>
        <strain evidence="6 7">MSr12523</strain>
    </source>
</reference>
<organism evidence="6 7">
    <name type="scientific">Pendulispora brunnea</name>
    <dbReference type="NCBI Taxonomy" id="2905690"/>
    <lineage>
        <taxon>Bacteria</taxon>
        <taxon>Pseudomonadati</taxon>
        <taxon>Myxococcota</taxon>
        <taxon>Myxococcia</taxon>
        <taxon>Myxococcales</taxon>
        <taxon>Sorangiineae</taxon>
        <taxon>Pendulisporaceae</taxon>
        <taxon>Pendulispora</taxon>
    </lineage>
</organism>
<dbReference type="InterPro" id="IPR001647">
    <property type="entry name" value="HTH_TetR"/>
</dbReference>
<sequence>MSSERRAALIETAIRLFLRDGFHATGIDKILAESGVAKMTLYKHFGSKDDLIAAVIEHCDQQHRPWIISETEKRAKSPRRRLLALFDVYTEWLSKDFAGCIFVKAASEYGALDSPLHRAARRHKDAVRDYAQRLAEEAGAKHPPELARQIMMLLEGSLVTAMMNGELDAAKVAKKVAETLLASEL</sequence>
<dbReference type="PANTHER" id="PTHR47506">
    <property type="entry name" value="TRANSCRIPTIONAL REGULATORY PROTEIN"/>
    <property type="match status" value="1"/>
</dbReference>
<dbReference type="PRINTS" id="PR00455">
    <property type="entry name" value="HTHTETR"/>
</dbReference>
<evidence type="ECO:0000256" key="1">
    <source>
        <dbReference type="ARBA" id="ARBA00023015"/>
    </source>
</evidence>
<evidence type="ECO:0000256" key="4">
    <source>
        <dbReference type="PROSITE-ProRule" id="PRU00335"/>
    </source>
</evidence>
<name>A0ABZ2JXM3_9BACT</name>
<feature type="DNA-binding region" description="H-T-H motif" evidence="4">
    <location>
        <begin position="26"/>
        <end position="45"/>
    </location>
</feature>
<dbReference type="InterPro" id="IPR011075">
    <property type="entry name" value="TetR_C"/>
</dbReference>
<dbReference type="SUPFAM" id="SSF48498">
    <property type="entry name" value="Tetracyclin repressor-like, C-terminal domain"/>
    <property type="match status" value="1"/>
</dbReference>
<dbReference type="Pfam" id="PF00440">
    <property type="entry name" value="TetR_N"/>
    <property type="match status" value="1"/>
</dbReference>
<dbReference type="InterPro" id="IPR036271">
    <property type="entry name" value="Tet_transcr_reg_TetR-rel_C_sf"/>
</dbReference>
<keyword evidence="1" id="KW-0805">Transcription regulation</keyword>
<keyword evidence="3" id="KW-0804">Transcription</keyword>
<dbReference type="Proteomes" id="UP001379533">
    <property type="component" value="Chromosome"/>
</dbReference>
<keyword evidence="2 4" id="KW-0238">DNA-binding</keyword>
<evidence type="ECO:0000256" key="3">
    <source>
        <dbReference type="ARBA" id="ARBA00023163"/>
    </source>
</evidence>
<dbReference type="PROSITE" id="PS50977">
    <property type="entry name" value="HTH_TETR_2"/>
    <property type="match status" value="1"/>
</dbReference>
<dbReference type="RefSeq" id="WP_394841728.1">
    <property type="nucleotide sequence ID" value="NZ_CP089982.1"/>
</dbReference>
<evidence type="ECO:0000313" key="7">
    <source>
        <dbReference type="Proteomes" id="UP001379533"/>
    </source>
</evidence>